<name>E1YA09_9BACT</name>
<protein>
    <submittedName>
        <fullName evidence="1">Uncharacterized protein</fullName>
    </submittedName>
</protein>
<dbReference type="AlphaFoldDB" id="E1YA09"/>
<organism evidence="1">
    <name type="scientific">uncultured Desulfobacterium sp</name>
    <dbReference type="NCBI Taxonomy" id="201089"/>
    <lineage>
        <taxon>Bacteria</taxon>
        <taxon>Pseudomonadati</taxon>
        <taxon>Thermodesulfobacteriota</taxon>
        <taxon>Desulfobacteria</taxon>
        <taxon>Desulfobacterales</taxon>
        <taxon>Desulfobacteriaceae</taxon>
        <taxon>Desulfobacterium</taxon>
        <taxon>environmental samples</taxon>
    </lineage>
</organism>
<reference evidence="1" key="1">
    <citation type="journal article" date="2011" name="Environ. Microbiol.">
        <title>Genomic insights into the metabolic potential of the polycyclic aromatic hydrocarbon degrading sulfate-reducing Deltaproteobacterium N47.</title>
        <authorList>
            <person name="Bergmann F."/>
            <person name="Selesi D."/>
            <person name="Weinmaier T."/>
            <person name="Tischler P."/>
            <person name="Rattei T."/>
            <person name="Meckenstock R.U."/>
        </authorList>
    </citation>
    <scope>NUCLEOTIDE SEQUENCE</scope>
</reference>
<gene>
    <name evidence="1" type="ORF">N47_H22250</name>
</gene>
<sequence length="811" mass="93355">MADLLSADQLNVFDYKQSQKYERPSLFKMMNALGVNNKSPDRFIESIPFSLNDTTAGSESELQAAVCGDAQHVDLPITIFESNYFKNIIKKAQTGDSSQKAVDALRDHLNSNPDNIWENSWVRVPINKLSLYARQIMNCDLLLDKKHPEGKSRTDISQFKFIKNGVEFIKIPISYIFKLALADAVGKSNIPDMIKVIAEQIMDHFISDNTSPETYSFHPVHLNKNDNFGESLAGETLIRFLLCQLLIRYANKEFNLEASGQKAMFYFSPHPPLRQKKLNSLISDSFYRYLFMSPCLSGWDRGEEKHKYMGLCHRTLSISQLNAISKLKEAGIITRNLVVLPSTSNISLANNGTHISLGSKHLTGLLKDPASGINANQEKYFGDLVIKVVEHFLPLFAGTYSAAPYRLNFSDFHPEHVLGFLPHELDFTHLRMIWRRWKKKADISMFGNPVTPFGPQWLDRMLSRVFRLKGDYIIDYRLIDYFVSVLSTWQSPALNGKMDSEYFLKEDLSAMGVFDSEMPLYLLYRLRSFDKMGFSGFEGRYYSLFESVRKDMGEAANLQMLITALAYKYIFTGRVAHAHIPNDPTIESERRQIFFGTAIGIPTFYVKNGTRNRFLTKILRNTENTRSSNRYAGYIRVRNDMYRQALIKIIRKDAADLIEMMDLKETIDSLERRITQPSKYSSAGRLTKQILDDLNVSNPLKATGDKFNNAAEKYYRGSLKKQHINEAFDFLIKYVSKLDDWPTWREGYYNNALLFLLDGKNAVKFLESQKEAIINEDLSKEMAEKVIWLTLLTIHMNKKNYEKKMKTYEHT</sequence>
<dbReference type="EMBL" id="FR695866">
    <property type="protein sequence ID" value="CBX27403.1"/>
    <property type="molecule type" value="Genomic_DNA"/>
</dbReference>
<accession>E1YA09</accession>
<proteinExistence type="predicted"/>
<evidence type="ECO:0000313" key="1">
    <source>
        <dbReference type="EMBL" id="CBX27403.1"/>
    </source>
</evidence>